<evidence type="ECO:0000313" key="2">
    <source>
        <dbReference type="EMBL" id="CAH3162795.1"/>
    </source>
</evidence>
<evidence type="ECO:0000313" key="3">
    <source>
        <dbReference type="Proteomes" id="UP001159405"/>
    </source>
</evidence>
<sequence>MDNQAQITETISRLDSEKNQRAKAGSMAFRSRTFHALSPSPKLTYAKPEACKKASKNKVVMSSARDLQTSNIIFTVGANR</sequence>
<evidence type="ECO:0000256" key="1">
    <source>
        <dbReference type="SAM" id="MobiDB-lite"/>
    </source>
</evidence>
<gene>
    <name evidence="2" type="ORF">PLOB_00005465</name>
</gene>
<name>A0ABN8QEC4_9CNID</name>
<organism evidence="2 3">
    <name type="scientific">Porites lobata</name>
    <dbReference type="NCBI Taxonomy" id="104759"/>
    <lineage>
        <taxon>Eukaryota</taxon>
        <taxon>Metazoa</taxon>
        <taxon>Cnidaria</taxon>
        <taxon>Anthozoa</taxon>
        <taxon>Hexacorallia</taxon>
        <taxon>Scleractinia</taxon>
        <taxon>Fungiina</taxon>
        <taxon>Poritidae</taxon>
        <taxon>Porites</taxon>
    </lineage>
</organism>
<feature type="compositionally biased region" description="Polar residues" evidence="1">
    <location>
        <begin position="1"/>
        <end position="11"/>
    </location>
</feature>
<feature type="region of interest" description="Disordered" evidence="1">
    <location>
        <begin position="1"/>
        <end position="27"/>
    </location>
</feature>
<protein>
    <submittedName>
        <fullName evidence="2">Uncharacterized protein</fullName>
    </submittedName>
</protein>
<dbReference type="Proteomes" id="UP001159405">
    <property type="component" value="Unassembled WGS sequence"/>
</dbReference>
<dbReference type="EMBL" id="CALNXK010000124">
    <property type="protein sequence ID" value="CAH3162795.1"/>
    <property type="molecule type" value="Genomic_DNA"/>
</dbReference>
<accession>A0ABN8QEC4</accession>
<keyword evidence="3" id="KW-1185">Reference proteome</keyword>
<comment type="caution">
    <text evidence="2">The sequence shown here is derived from an EMBL/GenBank/DDBJ whole genome shotgun (WGS) entry which is preliminary data.</text>
</comment>
<reference evidence="2 3" key="1">
    <citation type="submission" date="2022-05" db="EMBL/GenBank/DDBJ databases">
        <authorList>
            <consortium name="Genoscope - CEA"/>
            <person name="William W."/>
        </authorList>
    </citation>
    <scope>NUCLEOTIDE SEQUENCE [LARGE SCALE GENOMIC DNA]</scope>
</reference>
<proteinExistence type="predicted"/>